<keyword evidence="1" id="KW-0812">Transmembrane</keyword>
<keyword evidence="1" id="KW-1133">Transmembrane helix</keyword>
<sequence length="56" mass="6435">MYMDDSIILLTSRFHSYLHASYLFNALLLFLLPAPIAEFNFKAILKAVCHACHVYS</sequence>
<dbReference type="EMBL" id="GGEC01055243">
    <property type="protein sequence ID" value="MBX35727.1"/>
    <property type="molecule type" value="Transcribed_RNA"/>
</dbReference>
<organism evidence="2">
    <name type="scientific">Rhizophora mucronata</name>
    <name type="common">Asiatic mangrove</name>
    <dbReference type="NCBI Taxonomy" id="61149"/>
    <lineage>
        <taxon>Eukaryota</taxon>
        <taxon>Viridiplantae</taxon>
        <taxon>Streptophyta</taxon>
        <taxon>Embryophyta</taxon>
        <taxon>Tracheophyta</taxon>
        <taxon>Spermatophyta</taxon>
        <taxon>Magnoliopsida</taxon>
        <taxon>eudicotyledons</taxon>
        <taxon>Gunneridae</taxon>
        <taxon>Pentapetalae</taxon>
        <taxon>rosids</taxon>
        <taxon>fabids</taxon>
        <taxon>Malpighiales</taxon>
        <taxon>Rhizophoraceae</taxon>
        <taxon>Rhizophora</taxon>
    </lineage>
</organism>
<evidence type="ECO:0000256" key="1">
    <source>
        <dbReference type="SAM" id="Phobius"/>
    </source>
</evidence>
<feature type="transmembrane region" description="Helical" evidence="1">
    <location>
        <begin position="20"/>
        <end position="37"/>
    </location>
</feature>
<evidence type="ECO:0000313" key="2">
    <source>
        <dbReference type="EMBL" id="MBX35727.1"/>
    </source>
</evidence>
<reference evidence="2" key="1">
    <citation type="submission" date="2018-02" db="EMBL/GenBank/DDBJ databases">
        <title>Rhizophora mucronata_Transcriptome.</title>
        <authorList>
            <person name="Meera S.P."/>
            <person name="Sreeshan A."/>
            <person name="Augustine A."/>
        </authorList>
    </citation>
    <scope>NUCLEOTIDE SEQUENCE</scope>
    <source>
        <tissue evidence="2">Leaf</tissue>
    </source>
</reference>
<dbReference type="AlphaFoldDB" id="A0A2P2MZS9"/>
<protein>
    <submittedName>
        <fullName evidence="2">Uncharacterized protein</fullName>
    </submittedName>
</protein>
<proteinExistence type="predicted"/>
<accession>A0A2P2MZS9</accession>
<name>A0A2P2MZS9_RHIMU</name>
<keyword evidence="1" id="KW-0472">Membrane</keyword>